<protein>
    <recommendedName>
        <fullName evidence="3">DUF4297 domain-containing protein</fullName>
    </recommendedName>
</protein>
<dbReference type="Proteomes" id="UP001597011">
    <property type="component" value="Unassembled WGS sequence"/>
</dbReference>
<dbReference type="EMBL" id="JBHTIB010000008">
    <property type="protein sequence ID" value="MFD0835277.1"/>
    <property type="molecule type" value="Genomic_DNA"/>
</dbReference>
<comment type="caution">
    <text evidence="1">The sequence shown here is derived from an EMBL/GenBank/DDBJ whole genome shotgun (WGS) entry which is preliminary data.</text>
</comment>
<keyword evidence="2" id="KW-1185">Reference proteome</keyword>
<proteinExistence type="predicted"/>
<accession>A0ABW3BRL4</accession>
<evidence type="ECO:0000313" key="1">
    <source>
        <dbReference type="EMBL" id="MFD0835277.1"/>
    </source>
</evidence>
<evidence type="ECO:0008006" key="3">
    <source>
        <dbReference type="Google" id="ProtNLM"/>
    </source>
</evidence>
<reference evidence="2" key="1">
    <citation type="journal article" date="2019" name="Int. J. Syst. Evol. Microbiol.">
        <title>The Global Catalogue of Microorganisms (GCM) 10K type strain sequencing project: providing services to taxonomists for standard genome sequencing and annotation.</title>
        <authorList>
            <consortium name="The Broad Institute Genomics Platform"/>
            <consortium name="The Broad Institute Genome Sequencing Center for Infectious Disease"/>
            <person name="Wu L."/>
            <person name="Ma J."/>
        </authorList>
    </citation>
    <scope>NUCLEOTIDE SEQUENCE [LARGE SCALE GENOMIC DNA]</scope>
    <source>
        <strain evidence="2">CCUG 60529</strain>
    </source>
</reference>
<evidence type="ECO:0000313" key="2">
    <source>
        <dbReference type="Proteomes" id="UP001597011"/>
    </source>
</evidence>
<name>A0ABW3BRL4_9FLAO</name>
<dbReference type="RefSeq" id="WP_379940304.1">
    <property type="nucleotide sequence ID" value="NZ_JBHTIB010000008.1"/>
</dbReference>
<gene>
    <name evidence="1" type="ORF">ACFQ0I_05845</name>
</gene>
<sequence length="382" mass="44502">MDGGYYAIKGFEYQIDKTLSEVLFSSNDESVIGIEQIQDVNNGDYVIQVKYKEAAKLTPSAIRKPIIQLINEFILDKSRNYILYCYFFDTNGYTENVSIDLLETILGKEKDKFDGTVKNSFLSKFNLCFSETFQNQFQSVLRKLQELNFCNSKDEAIYFYSVLVDYLRKKVVNNPPDQVSSRQVTKNELLNYLNKGRKVTFLSSYKEYRGEQEYFKFLKSRFKKPIKNQNTIIFFGDLVESDSCNLQSLVHQIVKNHYHRATHDVKPLIFIIPDEKIIEVKSYLIKENCLLNDGYETILFNQKYFESPPIINKKMSGGKLTSSLSKTSFEARIISNLTLDKITELNLNVSWIFIDSEKHKLLCDSTYQTINNLNTEQLLKLF</sequence>
<organism evidence="1 2">
    <name type="scientific">Mariniflexile aquimaris</name>
    <dbReference type="NCBI Taxonomy" id="881009"/>
    <lineage>
        <taxon>Bacteria</taxon>
        <taxon>Pseudomonadati</taxon>
        <taxon>Bacteroidota</taxon>
        <taxon>Flavobacteriia</taxon>
        <taxon>Flavobacteriales</taxon>
        <taxon>Flavobacteriaceae</taxon>
        <taxon>Mariniflexile</taxon>
    </lineage>
</organism>